<evidence type="ECO:0000313" key="3">
    <source>
        <dbReference type="Proteomes" id="UP000193719"/>
    </source>
</evidence>
<feature type="chain" id="PRO_5012010952" evidence="1">
    <location>
        <begin position="19"/>
        <end position="311"/>
    </location>
</feature>
<evidence type="ECO:0000256" key="1">
    <source>
        <dbReference type="SAM" id="SignalP"/>
    </source>
</evidence>
<name>A0A1Y1V486_9FUNG</name>
<comment type="caution">
    <text evidence="2">The sequence shown here is derived from an EMBL/GenBank/DDBJ whole genome shotgun (WGS) entry which is preliminary data.</text>
</comment>
<dbReference type="Proteomes" id="UP000193719">
    <property type="component" value="Unassembled WGS sequence"/>
</dbReference>
<accession>A0A1Y1V486</accession>
<dbReference type="OrthoDB" id="10510311at2759"/>
<gene>
    <name evidence="2" type="ORF">BCR36DRAFT_356214</name>
</gene>
<reference evidence="2 3" key="1">
    <citation type="submission" date="2016-08" db="EMBL/GenBank/DDBJ databases">
        <title>Genomes of anaerobic fungi encode conserved fungal cellulosomes for biomass hydrolysis.</title>
        <authorList>
            <consortium name="DOE Joint Genome Institute"/>
            <person name="Haitjema C.H."/>
            <person name="Gilmore S.P."/>
            <person name="Henske J.K."/>
            <person name="Solomon K.V."/>
            <person name="De Groot R."/>
            <person name="Kuo A."/>
            <person name="Mondo S.J."/>
            <person name="Salamov A.A."/>
            <person name="Labutti K."/>
            <person name="Zhao Z."/>
            <person name="Chiniquy J."/>
            <person name="Barry K."/>
            <person name="Brewer H.M."/>
            <person name="Purvine S.O."/>
            <person name="Wright A.T."/>
            <person name="Boxma B."/>
            <person name="Van Alen T."/>
            <person name="Hackstein J.H."/>
            <person name="Baker S.E."/>
            <person name="Grigoriev I.V."/>
            <person name="O'Malley M.A."/>
        </authorList>
    </citation>
    <scope>NUCLEOTIDE SEQUENCE [LARGE SCALE GENOMIC DNA]</scope>
    <source>
        <strain evidence="3">finn</strain>
    </source>
</reference>
<keyword evidence="3" id="KW-1185">Reference proteome</keyword>
<evidence type="ECO:0000313" key="2">
    <source>
        <dbReference type="EMBL" id="ORX46846.1"/>
    </source>
</evidence>
<reference evidence="2 3" key="2">
    <citation type="submission" date="2016-08" db="EMBL/GenBank/DDBJ databases">
        <title>Pervasive Adenine N6-methylation of Active Genes in Fungi.</title>
        <authorList>
            <consortium name="DOE Joint Genome Institute"/>
            <person name="Mondo S.J."/>
            <person name="Dannebaum R.O."/>
            <person name="Kuo R.C."/>
            <person name="Labutti K."/>
            <person name="Haridas S."/>
            <person name="Kuo A."/>
            <person name="Salamov A."/>
            <person name="Ahrendt S.R."/>
            <person name="Lipzen A."/>
            <person name="Sullivan W."/>
            <person name="Andreopoulos W.B."/>
            <person name="Clum A."/>
            <person name="Lindquist E."/>
            <person name="Daum C."/>
            <person name="Ramamoorthy G.K."/>
            <person name="Gryganskyi A."/>
            <person name="Culley D."/>
            <person name="Magnuson J.K."/>
            <person name="James T.Y."/>
            <person name="O'Malley M.A."/>
            <person name="Stajich J.E."/>
            <person name="Spatafora J.W."/>
            <person name="Visel A."/>
            <person name="Grigoriev I.V."/>
        </authorList>
    </citation>
    <scope>NUCLEOTIDE SEQUENCE [LARGE SCALE GENOMIC DNA]</scope>
    <source>
        <strain evidence="3">finn</strain>
    </source>
</reference>
<proteinExistence type="predicted"/>
<dbReference type="AlphaFoldDB" id="A0A1Y1V486"/>
<protein>
    <submittedName>
        <fullName evidence="2">Uncharacterized protein</fullName>
    </submittedName>
</protein>
<feature type="signal peptide" evidence="1">
    <location>
        <begin position="1"/>
        <end position="18"/>
    </location>
</feature>
<organism evidence="2 3">
    <name type="scientific">Piromyces finnis</name>
    <dbReference type="NCBI Taxonomy" id="1754191"/>
    <lineage>
        <taxon>Eukaryota</taxon>
        <taxon>Fungi</taxon>
        <taxon>Fungi incertae sedis</taxon>
        <taxon>Chytridiomycota</taxon>
        <taxon>Chytridiomycota incertae sedis</taxon>
        <taxon>Neocallimastigomycetes</taxon>
        <taxon>Neocallimastigales</taxon>
        <taxon>Neocallimastigaceae</taxon>
        <taxon>Piromyces</taxon>
    </lineage>
</organism>
<keyword evidence="1" id="KW-0732">Signal</keyword>
<sequence>MKFTKGLLTLFVISSSFAFNIPISKRDEIDDALAQYDKMTNSNGQINSSNSQTNVNNFNQGQINSNTNNINQGQVNSNTNNINQGQVNSNINNNVNSQNTNGNINNINISNECQNVINEYRSCFQSLRKDNYDKDNIEEYCKNFNTEKCQSLYNQGLNAVPECSNISNEFKDQIKLKFDVINYTFKLLCAKDENGNFCPISKNYIENGNTGFENSGFDKYLNETCKSKKCINSAIDAFTLLENSNLADRMPNKNNKREMVEGVDAISSIVKTLKSEGCSAQAMVQQSDATTLSITNTLLFTFGLLLLWLNN</sequence>
<dbReference type="EMBL" id="MCFH01000033">
    <property type="protein sequence ID" value="ORX46846.1"/>
    <property type="molecule type" value="Genomic_DNA"/>
</dbReference>
<dbReference type="STRING" id="1754191.A0A1Y1V486"/>